<dbReference type="Proteomes" id="UP000030649">
    <property type="component" value="Unassembled WGS sequence"/>
</dbReference>
<feature type="domain" description="LarA-like N-terminal" evidence="1">
    <location>
        <begin position="96"/>
        <end position="213"/>
    </location>
</feature>
<evidence type="ECO:0000313" key="2">
    <source>
        <dbReference type="EMBL" id="ERG93186.1"/>
    </source>
</evidence>
<organism evidence="2 3">
    <name type="scientific">Haloquadratum walsbyi J07HQW1</name>
    <dbReference type="NCBI Taxonomy" id="1238424"/>
    <lineage>
        <taxon>Archaea</taxon>
        <taxon>Methanobacteriati</taxon>
        <taxon>Methanobacteriota</taxon>
        <taxon>Stenosarchaea group</taxon>
        <taxon>Halobacteria</taxon>
        <taxon>Halobacteriales</taxon>
        <taxon>Haloferacaceae</taxon>
        <taxon>Haloquadratum</taxon>
    </lineage>
</organism>
<dbReference type="HOGENOM" id="CLU_055092_0_0_2"/>
<protein>
    <submittedName>
        <fullName evidence="2">Uncharacterized conserved protein (DUF2088)</fullName>
    </submittedName>
</protein>
<accession>U1PLS4</accession>
<dbReference type="GO" id="GO:0050043">
    <property type="term" value="F:lactate racemase activity"/>
    <property type="evidence" value="ECO:0007669"/>
    <property type="project" value="InterPro"/>
</dbReference>
<gene>
    <name evidence="2" type="ORF">J07HQW1_03245</name>
</gene>
<dbReference type="STRING" id="1238424.J07HQW1_03245"/>
<dbReference type="AlphaFoldDB" id="U1PLS4"/>
<evidence type="ECO:0000313" key="3">
    <source>
        <dbReference type="Proteomes" id="UP000030649"/>
    </source>
</evidence>
<proteinExistence type="predicted"/>
<name>U1PLS4_9EURY</name>
<reference evidence="2 3" key="1">
    <citation type="journal article" date="2013" name="PLoS ONE">
        <title>Assembly-driven community genomics of a hypersaline microbial ecosystem.</title>
        <authorList>
            <person name="Podell S."/>
            <person name="Ugalde J.A."/>
            <person name="Narasingarao P."/>
            <person name="Banfield J.F."/>
            <person name="Heidelberg K.B."/>
            <person name="Allen E.E."/>
        </authorList>
    </citation>
    <scope>NUCLEOTIDE SEQUENCE [LARGE SCALE GENOMIC DNA]</scope>
    <source>
        <strain evidence="3">J07HQW1</strain>
    </source>
</reference>
<dbReference type="EMBL" id="KE356560">
    <property type="protein sequence ID" value="ERG93186.1"/>
    <property type="molecule type" value="Genomic_DNA"/>
</dbReference>
<dbReference type="Pfam" id="PF09861">
    <property type="entry name" value="Lar_N"/>
    <property type="match status" value="1"/>
</dbReference>
<dbReference type="InterPro" id="IPR018657">
    <property type="entry name" value="LarA-like_N"/>
</dbReference>
<sequence>MDTESQTDQTQTQDITLSFPDAKTVEAALPTREVPGFATVEYHPETPVENNSIEATQSAVDDLAESLSSVPTGGTIGVGLGSRGIHDIQTVAQITINELINRGYDPIVIPAMGSHGGATPAGQRQTLAEIGLTEEILGCPIDAGMETTVIGETTRGHTVSVAQSAVDTDGIIVINRIKPHTNFTGHIESGLCKMLTVGLGKQAGAHAFHETALTNGYVDTIERAFEIICDATNVVGGIGIVENFHEQIAHISGISIDDLPEAETSLLRRAKSYIPTLPFGDLDALIVEKIGKDISGAGMDTNVIGRYRVLNADDPETPAISRVVALGLTETTHGNGQGIGLADITTASVASELDFKQTYTNALTSASVSKAHLPVVMPSERHAVQAALGTIGQYDPQTVRIAWIRDTSQLSQFHLSTGLLPGIEATDSLELKRRVELSFDDGIAQFDPVDEKRVSFDHSDRSSTQ</sequence>
<evidence type="ECO:0000259" key="1">
    <source>
        <dbReference type="Pfam" id="PF09861"/>
    </source>
</evidence>
<dbReference type="Gene3D" id="3.40.50.11440">
    <property type="match status" value="1"/>
</dbReference>